<dbReference type="InterPro" id="IPR011055">
    <property type="entry name" value="Dup_hybrid_motif"/>
</dbReference>
<dbReference type="AlphaFoldDB" id="A0A1Y0IPI9"/>
<dbReference type="KEGG" id="tum:CBW65_10625"/>
<dbReference type="InterPro" id="IPR050570">
    <property type="entry name" value="Cell_wall_metabolism_enzyme"/>
</dbReference>
<dbReference type="PROSITE" id="PS51782">
    <property type="entry name" value="LYSM"/>
    <property type="match status" value="1"/>
</dbReference>
<dbReference type="PANTHER" id="PTHR21666">
    <property type="entry name" value="PEPTIDASE-RELATED"/>
    <property type="match status" value="1"/>
</dbReference>
<evidence type="ECO:0000313" key="5">
    <source>
        <dbReference type="Proteomes" id="UP000195437"/>
    </source>
</evidence>
<dbReference type="CDD" id="cd12797">
    <property type="entry name" value="M23_peptidase"/>
    <property type="match status" value="1"/>
</dbReference>
<dbReference type="InterPro" id="IPR036779">
    <property type="entry name" value="LysM_dom_sf"/>
</dbReference>
<dbReference type="SUPFAM" id="SSF54106">
    <property type="entry name" value="LysM domain"/>
    <property type="match status" value="1"/>
</dbReference>
<keyword evidence="5" id="KW-1185">Reference proteome</keyword>
<feature type="domain" description="G5" evidence="2">
    <location>
        <begin position="293"/>
        <end position="374"/>
    </location>
</feature>
<dbReference type="OrthoDB" id="9805070at2"/>
<evidence type="ECO:0000256" key="1">
    <source>
        <dbReference type="ARBA" id="ARBA00022729"/>
    </source>
</evidence>
<protein>
    <recommendedName>
        <fullName evidence="6">Peptidase M23</fullName>
    </recommendedName>
</protein>
<dbReference type="SMART" id="SM01208">
    <property type="entry name" value="G5"/>
    <property type="match status" value="1"/>
</dbReference>
<evidence type="ECO:0008006" key="6">
    <source>
        <dbReference type="Google" id="ProtNLM"/>
    </source>
</evidence>
<evidence type="ECO:0000313" key="4">
    <source>
        <dbReference type="EMBL" id="ARU61405.1"/>
    </source>
</evidence>
<accession>A0A1Y0IPI9</accession>
<feature type="domain" description="LysM" evidence="3">
    <location>
        <begin position="242"/>
        <end position="287"/>
    </location>
</feature>
<dbReference type="CDD" id="cd00118">
    <property type="entry name" value="LysM"/>
    <property type="match status" value="1"/>
</dbReference>
<dbReference type="Pfam" id="PF01476">
    <property type="entry name" value="LysM"/>
    <property type="match status" value="1"/>
</dbReference>
<dbReference type="EMBL" id="CP021434">
    <property type="protein sequence ID" value="ARU61405.1"/>
    <property type="molecule type" value="Genomic_DNA"/>
</dbReference>
<evidence type="ECO:0000259" key="3">
    <source>
        <dbReference type="PROSITE" id="PS51782"/>
    </source>
</evidence>
<dbReference type="Pfam" id="PF01551">
    <property type="entry name" value="Peptidase_M23"/>
    <property type="match status" value="1"/>
</dbReference>
<dbReference type="InterPro" id="IPR016047">
    <property type="entry name" value="M23ase_b-sheet_dom"/>
</dbReference>
<name>A0A1Y0IPI9_9BACL</name>
<dbReference type="SUPFAM" id="SSF51261">
    <property type="entry name" value="Duplicated hybrid motif"/>
    <property type="match status" value="1"/>
</dbReference>
<proteinExistence type="predicted"/>
<evidence type="ECO:0000259" key="2">
    <source>
        <dbReference type="PROSITE" id="PS51109"/>
    </source>
</evidence>
<dbReference type="GO" id="GO:0004222">
    <property type="term" value="F:metalloendopeptidase activity"/>
    <property type="evidence" value="ECO:0007669"/>
    <property type="project" value="TreeGrafter"/>
</dbReference>
<dbReference type="Gene3D" id="2.70.70.10">
    <property type="entry name" value="Glucose Permease (Domain IIA)"/>
    <property type="match status" value="1"/>
</dbReference>
<gene>
    <name evidence="4" type="ORF">CBW65_10625</name>
</gene>
<dbReference type="InterPro" id="IPR011098">
    <property type="entry name" value="G5_dom"/>
</dbReference>
<dbReference type="Gene3D" id="2.20.230.10">
    <property type="entry name" value="Resuscitation-promoting factor rpfb"/>
    <property type="match status" value="1"/>
</dbReference>
<dbReference type="Gene3D" id="3.10.350.10">
    <property type="entry name" value="LysM domain"/>
    <property type="match status" value="1"/>
</dbReference>
<dbReference type="SMART" id="SM00257">
    <property type="entry name" value="LysM"/>
    <property type="match status" value="1"/>
</dbReference>
<keyword evidence="1" id="KW-0732">Signal</keyword>
<dbReference type="Pfam" id="PF07501">
    <property type="entry name" value="G5"/>
    <property type="match status" value="1"/>
</dbReference>
<dbReference type="PANTHER" id="PTHR21666:SF270">
    <property type="entry name" value="MUREIN HYDROLASE ACTIVATOR ENVC"/>
    <property type="match status" value="1"/>
</dbReference>
<dbReference type="InterPro" id="IPR018392">
    <property type="entry name" value="LysM"/>
</dbReference>
<organism evidence="4 5">
    <name type="scientific">Tumebacillus avium</name>
    <dbReference type="NCBI Taxonomy" id="1903704"/>
    <lineage>
        <taxon>Bacteria</taxon>
        <taxon>Bacillati</taxon>
        <taxon>Bacillota</taxon>
        <taxon>Bacilli</taxon>
        <taxon>Bacillales</taxon>
        <taxon>Alicyclobacillaceae</taxon>
        <taxon>Tumebacillus</taxon>
    </lineage>
</organism>
<reference evidence="5" key="1">
    <citation type="submission" date="2017-05" db="EMBL/GenBank/DDBJ databases">
        <authorList>
            <person name="Sung H."/>
        </authorList>
    </citation>
    <scope>NUCLEOTIDE SEQUENCE [LARGE SCALE GENOMIC DNA]</scope>
    <source>
        <strain evidence="5">AR23208</strain>
    </source>
</reference>
<dbReference type="Proteomes" id="UP000195437">
    <property type="component" value="Chromosome"/>
</dbReference>
<sequence>MGNCELQFAFLGECDGALLGRDIMGKLTERINDRGRTVVAGSITGVRNYIKNINWEQVKANCIAEVKGTFHLRNSMAALAVLLLTSVGVYTFSEKVAATEHVYRVYIDGQYYGVVEDKSSIETTIESLGSEMKADVRFQPVNQHVKVTNEIYVADAIVESTKEYAELTVVRVNGRDVVTVQDEETAQKLIEQLKSQYVKPDENAEVTLAENVDFIKVKTEVQKVTPFDAAFKLITDGVNEQRKYVVSRGDSLWDIALKNKMTVDQLHDANPNIANIDAIGEGQEINLVAKKPLISVQAVTEVTRELTKNYEVEYKEDDSMYEGEEEVIQEGETGKVKQVVKVTKKNGIVIKEDLLKEDVVSEPVKEIIAKGTKEKPTYGAYSGPATAVGGGGWAYPVGGGYVSSYYGENRGGRPHLAIDIAAGTGTAVYASNSGTVIWVGDAGDGYGNCIRISHGNGVETLYGHLSSMSVSPGQAVGKGEYIGGVGSTGWSTGAHLHYEVRIGGAQVNPAPYM</sequence>
<dbReference type="PROSITE" id="PS51109">
    <property type="entry name" value="G5"/>
    <property type="match status" value="1"/>
</dbReference>